<proteinExistence type="predicted"/>
<dbReference type="PROSITE" id="PS50003">
    <property type="entry name" value="PH_DOMAIN"/>
    <property type="match status" value="1"/>
</dbReference>
<dbReference type="GeneTree" id="ENSGT01030000234571"/>
<dbReference type="PANTHER" id="PTHR12845:SF6">
    <property type="entry name" value="RHO GUANINE NUCLEOTIDE EXCHANGE FACTOR 19"/>
    <property type="match status" value="1"/>
</dbReference>
<dbReference type="Proteomes" id="UP000694857">
    <property type="component" value="Chromosome 1"/>
</dbReference>
<dbReference type="SUPFAM" id="SSF50729">
    <property type="entry name" value="PH domain-like"/>
    <property type="match status" value="1"/>
</dbReference>
<dbReference type="Pfam" id="PF00621">
    <property type="entry name" value="RhoGEF"/>
    <property type="match status" value="1"/>
</dbReference>
<dbReference type="AlphaFoldDB" id="A0A8B8VYP8"/>
<dbReference type="Gene3D" id="2.30.29.30">
    <property type="entry name" value="Pleckstrin-homology domain (PH domain)/Phosphotyrosine-binding domain (PTB)"/>
    <property type="match status" value="1"/>
</dbReference>
<evidence type="ECO:0000256" key="4">
    <source>
        <dbReference type="SAM" id="MobiDB-lite"/>
    </source>
</evidence>
<dbReference type="InterPro" id="IPR047271">
    <property type="entry name" value="Ephexin-like"/>
</dbReference>
<dbReference type="InterPro" id="IPR035899">
    <property type="entry name" value="DBL_dom_sf"/>
</dbReference>
<protein>
    <submittedName>
        <fullName evidence="8 10">Rho guanine nucleotide exchange factor 19</fullName>
    </submittedName>
</protein>
<feature type="region of interest" description="Disordered" evidence="4">
    <location>
        <begin position="104"/>
        <end position="170"/>
    </location>
</feature>
<organism evidence="9 10">
    <name type="scientific">Balaenoptera musculus</name>
    <name type="common">Blue whale</name>
    <dbReference type="NCBI Taxonomy" id="9771"/>
    <lineage>
        <taxon>Eukaryota</taxon>
        <taxon>Metazoa</taxon>
        <taxon>Chordata</taxon>
        <taxon>Craniata</taxon>
        <taxon>Vertebrata</taxon>
        <taxon>Euteleostomi</taxon>
        <taxon>Mammalia</taxon>
        <taxon>Eutheria</taxon>
        <taxon>Laurasiatheria</taxon>
        <taxon>Artiodactyla</taxon>
        <taxon>Whippomorpha</taxon>
        <taxon>Cetacea</taxon>
        <taxon>Mysticeti</taxon>
        <taxon>Balaenopteridae</taxon>
        <taxon>Balaenoptera</taxon>
    </lineage>
</organism>
<dbReference type="CDD" id="cd00160">
    <property type="entry name" value="RhoGEF"/>
    <property type="match status" value="1"/>
</dbReference>
<dbReference type="InterPro" id="IPR011993">
    <property type="entry name" value="PH-like_dom_sf"/>
</dbReference>
<dbReference type="SUPFAM" id="SSF50044">
    <property type="entry name" value="SH3-domain"/>
    <property type="match status" value="1"/>
</dbReference>
<dbReference type="GeneID" id="118885363"/>
<evidence type="ECO:0000313" key="9">
    <source>
        <dbReference type="Proteomes" id="UP000694857"/>
    </source>
</evidence>
<dbReference type="PANTHER" id="PTHR12845">
    <property type="entry name" value="GUANINE NUCLEOTIDE EXCHANGE FACTOR"/>
    <property type="match status" value="1"/>
</dbReference>
<dbReference type="SUPFAM" id="SSF48065">
    <property type="entry name" value="DBL homology domain (DH-domain)"/>
    <property type="match status" value="1"/>
</dbReference>
<dbReference type="InterPro" id="IPR000219">
    <property type="entry name" value="DH_dom"/>
</dbReference>
<evidence type="ECO:0000256" key="1">
    <source>
        <dbReference type="ARBA" id="ARBA00022443"/>
    </source>
</evidence>
<feature type="region of interest" description="Disordered" evidence="4">
    <location>
        <begin position="287"/>
        <end position="316"/>
    </location>
</feature>
<dbReference type="InterPro" id="IPR001452">
    <property type="entry name" value="SH3_domain"/>
</dbReference>
<dbReference type="InterPro" id="IPR001849">
    <property type="entry name" value="PH_domain"/>
</dbReference>
<dbReference type="PROSITE" id="PS50002">
    <property type="entry name" value="SH3"/>
    <property type="match status" value="1"/>
</dbReference>
<feature type="region of interest" description="Disordered" evidence="4">
    <location>
        <begin position="243"/>
        <end position="272"/>
    </location>
</feature>
<dbReference type="SMART" id="SM00326">
    <property type="entry name" value="SH3"/>
    <property type="match status" value="1"/>
</dbReference>
<feature type="compositionally biased region" description="Basic and acidic residues" evidence="4">
    <location>
        <begin position="337"/>
        <end position="348"/>
    </location>
</feature>
<dbReference type="InterPro" id="IPR047270">
    <property type="entry name" value="PH_ephexin"/>
</dbReference>
<dbReference type="Gene3D" id="1.20.900.10">
    <property type="entry name" value="Dbl homology (DH) domain"/>
    <property type="match status" value="1"/>
</dbReference>
<feature type="compositionally biased region" description="Acidic residues" evidence="4">
    <location>
        <begin position="349"/>
        <end position="358"/>
    </location>
</feature>
<feature type="region of interest" description="Disordered" evidence="4">
    <location>
        <begin position="337"/>
        <end position="375"/>
    </location>
</feature>
<dbReference type="Gene3D" id="2.30.30.40">
    <property type="entry name" value="SH3 Domains"/>
    <property type="match status" value="1"/>
</dbReference>
<dbReference type="GO" id="GO:0005085">
    <property type="term" value="F:guanyl-nucleotide exchange factor activity"/>
    <property type="evidence" value="ECO:0007669"/>
    <property type="project" value="UniProtKB-KW"/>
</dbReference>
<dbReference type="Pfam" id="PF07653">
    <property type="entry name" value="SH3_2"/>
    <property type="match status" value="1"/>
</dbReference>
<dbReference type="SMART" id="SM00325">
    <property type="entry name" value="RhoGEF"/>
    <property type="match status" value="1"/>
</dbReference>
<feature type="domain" description="PH" evidence="6">
    <location>
        <begin position="570"/>
        <end position="682"/>
    </location>
</feature>
<keyword evidence="1 3" id="KW-0728">SH3 domain</keyword>
<dbReference type="InterPro" id="IPR036028">
    <property type="entry name" value="SH3-like_dom_sf"/>
</dbReference>
<feature type="region of interest" description="Disordered" evidence="4">
    <location>
        <begin position="14"/>
        <end position="51"/>
    </location>
</feature>
<feature type="domain" description="SH3" evidence="5">
    <location>
        <begin position="693"/>
        <end position="754"/>
    </location>
</feature>
<dbReference type="RefSeq" id="XP_036689906.1">
    <property type="nucleotide sequence ID" value="XM_036834011.1"/>
</dbReference>
<evidence type="ECO:0000259" key="5">
    <source>
        <dbReference type="PROSITE" id="PS50002"/>
    </source>
</evidence>
<dbReference type="GO" id="GO:0032956">
    <property type="term" value="P:regulation of actin cytoskeleton organization"/>
    <property type="evidence" value="ECO:0007669"/>
    <property type="project" value="TreeGrafter"/>
</dbReference>
<gene>
    <name evidence="8 10" type="primary">ARHGEF19</name>
</gene>
<feature type="compositionally biased region" description="Basic and acidic residues" evidence="4">
    <location>
        <begin position="261"/>
        <end position="272"/>
    </location>
</feature>
<dbReference type="SMART" id="SM00233">
    <property type="entry name" value="PH"/>
    <property type="match status" value="1"/>
</dbReference>
<feature type="region of interest" description="Disordered" evidence="4">
    <location>
        <begin position="195"/>
        <end position="221"/>
    </location>
</feature>
<feature type="domain" description="DH" evidence="7">
    <location>
        <begin position="409"/>
        <end position="560"/>
    </location>
</feature>
<evidence type="ECO:0000313" key="8">
    <source>
        <dbReference type="Ensembl" id="ENSBMSP00010000315.1"/>
    </source>
</evidence>
<name>A0A8B8VYP8_BALMU</name>
<evidence type="ECO:0000259" key="6">
    <source>
        <dbReference type="PROSITE" id="PS50003"/>
    </source>
</evidence>
<dbReference type="PROSITE" id="PS50010">
    <property type="entry name" value="DH_2"/>
    <property type="match status" value="1"/>
</dbReference>
<reference evidence="10" key="2">
    <citation type="submission" date="2025-04" db="UniProtKB">
        <authorList>
            <consortium name="RefSeq"/>
        </authorList>
    </citation>
    <scope>IDENTIFICATION</scope>
    <source>
        <tissue evidence="10">Epidermis and Blubber</tissue>
    </source>
</reference>
<dbReference type="Ensembl" id="ENSBMST00010000342.1">
    <property type="protein sequence ID" value="ENSBMSP00010000315.1"/>
    <property type="gene ID" value="ENSBMSG00010000217.1"/>
</dbReference>
<dbReference type="FunFam" id="2.30.29.30:FF:000205">
    <property type="entry name" value="Rho guanine nucleotide exchange factor (GEF) 19"/>
    <property type="match status" value="1"/>
</dbReference>
<evidence type="ECO:0000259" key="7">
    <source>
        <dbReference type="PROSITE" id="PS50010"/>
    </source>
</evidence>
<dbReference type="CDD" id="cd01221">
    <property type="entry name" value="PH_ephexin"/>
    <property type="match status" value="1"/>
</dbReference>
<keyword evidence="2" id="KW-0344">Guanine-nucleotide releasing factor</keyword>
<evidence type="ECO:0000256" key="2">
    <source>
        <dbReference type="ARBA" id="ARBA00022658"/>
    </source>
</evidence>
<dbReference type="FunFam" id="2.30.30.40:FF:000111">
    <property type="entry name" value="Rho guanine nucleotide exchange factor (GEF) 5"/>
    <property type="match status" value="1"/>
</dbReference>
<keyword evidence="9" id="KW-1185">Reference proteome</keyword>
<sequence>MVLTGQPCCPVSRSDAFSPAGPGGWQSKGGMDCGPPPTLQSHLAGPPGTAHRPVAVCQQESLSFVELPTLQPPSPVCLDLFPVAPEELQAPGSRWSLGTPAPLQGLLWPPSPGGPDTEISTSGGMRPSRAGSWPHCPSAQSPALEGPWSPQHLQPQRRASHGSEKKSAWRKMRVYQQEEALGSPEAHAVFLEPSQATEQALSTGEPRPLELPGPTRVGLEGPERRRFSASELMTRLHSSLRLGRNSAARALTPGSGPGAAREGKASGRESRSVEMRVDAMAMPALVDLSGGHGSWPEPRLDAQEEPAPGSRSASERRRSRFLLNSVLYQEYSDVASARELRRQQREEEGPGDEAEGAEEGPGPPRANLSPSSSFRAQRSARGSTFSLWQDIPDVRGSGVLATLSLRDCKLQEAKFELITSEASYIHSLSVAVGHFLGSAELSECLGVQDKQWLFSKLPEVKSTSERFLQDLEQRLEADVLRFSVCDVVLHHCPAFRRVYLPYVTNQAYQERTYQRLLLENPKFPSILARLEESPVCQRLPLTSFLILPFQRITRLKMLVEIFPLISQARWLVRHGELVELAPLPAAPPAKLKLSSKAVYLHLFNDCLLLSRRKELGKFAVFVHAKMAELQVKDLSLKLQGIPGHVFLLQLLHGQHTKHQFLLRARTESEKQRWISAMCPSSPQEDKEVISEGEDRPQVQCVRTYKALQPDELTLEKTDILAVRTRTSDGWLEGVRLADGEKGWVPQAYVEEISSLSARLRNLRENKRITSATSKLGEPPV</sequence>
<reference evidence="8" key="1">
    <citation type="submission" date="2023-09" db="UniProtKB">
        <authorList>
            <consortium name="Ensembl"/>
        </authorList>
    </citation>
    <scope>IDENTIFICATION</scope>
</reference>
<accession>A0A8B8VYP8</accession>
<evidence type="ECO:0000313" key="10">
    <source>
        <dbReference type="RefSeq" id="XP_036689906.1"/>
    </source>
</evidence>
<evidence type="ECO:0000256" key="3">
    <source>
        <dbReference type="PROSITE-ProRule" id="PRU00192"/>
    </source>
</evidence>
<dbReference type="CTD" id="128272"/>